<dbReference type="RefSeq" id="WP_346242412.1">
    <property type="nucleotide sequence ID" value="NZ_JAZHYP010000006.1"/>
</dbReference>
<dbReference type="EMBL" id="JAZHYP010000006">
    <property type="protein sequence ID" value="MEN3324615.1"/>
    <property type="molecule type" value="Genomic_DNA"/>
</dbReference>
<protein>
    <submittedName>
        <fullName evidence="2">GNAT family N-acetyltransferase</fullName>
    </submittedName>
</protein>
<dbReference type="Gene3D" id="3.40.630.30">
    <property type="match status" value="2"/>
</dbReference>
<dbReference type="SUPFAM" id="SSF55729">
    <property type="entry name" value="Acyl-CoA N-acyltransferases (Nat)"/>
    <property type="match status" value="1"/>
</dbReference>
<dbReference type="InterPro" id="IPR000182">
    <property type="entry name" value="GNAT_dom"/>
</dbReference>
<dbReference type="Pfam" id="PF00583">
    <property type="entry name" value="Acetyltransf_1"/>
    <property type="match status" value="1"/>
</dbReference>
<dbReference type="PROSITE" id="PS51186">
    <property type="entry name" value="GNAT"/>
    <property type="match status" value="1"/>
</dbReference>
<dbReference type="InterPro" id="IPR016181">
    <property type="entry name" value="Acyl_CoA_acyltransferase"/>
</dbReference>
<evidence type="ECO:0000259" key="1">
    <source>
        <dbReference type="PROSITE" id="PS51186"/>
    </source>
</evidence>
<name>A0ABV0AGE8_9FLAO</name>
<reference evidence="2 3" key="1">
    <citation type="submission" date="2024-01" db="EMBL/GenBank/DDBJ databases">
        <title>Mariniflexile litorale sp. nov., isolated from the shallow sediments of the Sea of Japan.</title>
        <authorList>
            <person name="Romanenko L."/>
            <person name="Bystritskaya E."/>
            <person name="Isaeva M."/>
        </authorList>
    </citation>
    <scope>NUCLEOTIDE SEQUENCE [LARGE SCALE GENOMIC DNA]</scope>
    <source>
        <strain evidence="2 3">KCTC 32427</strain>
    </source>
</reference>
<comment type="caution">
    <text evidence="2">The sequence shown here is derived from an EMBL/GenBank/DDBJ whole genome shotgun (WGS) entry which is preliminary data.</text>
</comment>
<keyword evidence="3" id="KW-1185">Reference proteome</keyword>
<organism evidence="2 3">
    <name type="scientific">Mariniflexile soesokkakense</name>
    <dbReference type="NCBI Taxonomy" id="1343160"/>
    <lineage>
        <taxon>Bacteria</taxon>
        <taxon>Pseudomonadati</taxon>
        <taxon>Bacteroidota</taxon>
        <taxon>Flavobacteriia</taxon>
        <taxon>Flavobacteriales</taxon>
        <taxon>Flavobacteriaceae</taxon>
        <taxon>Mariniflexile</taxon>
    </lineage>
</organism>
<accession>A0ABV0AGE8</accession>
<proteinExistence type="predicted"/>
<evidence type="ECO:0000313" key="3">
    <source>
        <dbReference type="Proteomes" id="UP001416393"/>
    </source>
</evidence>
<gene>
    <name evidence="2" type="ORF">VP395_12810</name>
</gene>
<sequence>MITFNTLERTDLNTILDTFNSAFSDYIIPLKFTNESFKNKLENDRINLNFSIGAFENGKLIAFILHGFDIIKGKKTFFNAGTGVVPNKRGYQLTTQLYNYILPKFREENISHIILEVITSNIRAFKIYGTIGFKTNRILHSYKGTVKKYPQESKYLIKQFEIDDWKKIRSFWDFSPSWQNNIQAINNVTKTHISIGVFENDCLLGYLCFNPKNKLIKQFAVESTKRRNSIASLLFDHMSHNYFSDFYIINIESSDSATIKFLENYGLSKVFSQYEMILEI</sequence>
<evidence type="ECO:0000313" key="2">
    <source>
        <dbReference type="EMBL" id="MEN3324615.1"/>
    </source>
</evidence>
<feature type="domain" description="N-acetyltransferase" evidence="1">
    <location>
        <begin position="2"/>
        <end position="161"/>
    </location>
</feature>
<dbReference type="Proteomes" id="UP001416393">
    <property type="component" value="Unassembled WGS sequence"/>
</dbReference>